<evidence type="ECO:0000313" key="3">
    <source>
        <dbReference type="Proteomes" id="UP001159075"/>
    </source>
</evidence>
<keyword evidence="3" id="KW-1185">Reference proteome</keyword>
<protein>
    <submittedName>
        <fullName evidence="1">DUF2292 domain-containing protein</fullName>
    </submittedName>
    <submittedName>
        <fullName evidence="2">YezD family protein</fullName>
    </submittedName>
</protein>
<reference evidence="2 3" key="3">
    <citation type="submission" date="2022-09" db="EMBL/GenBank/DDBJ databases">
        <title>The outer-membrane cytochrome OmcA is essential for infection of Shewanella oneidensis by a zebrafish-associated bacteriophage.</title>
        <authorList>
            <person name="Grenfell A.W."/>
            <person name="Intile P."/>
            <person name="Mcfarlane J."/>
            <person name="Leung D."/>
            <person name="Abdalla K."/>
            <person name="Wold M."/>
            <person name="Kees E."/>
            <person name="Gralnick J."/>
        </authorList>
    </citation>
    <scope>NUCLEOTIDE SEQUENCE [LARGE SCALE GENOMIC DNA]</scope>
    <source>
        <strain evidence="2 3">NF-5</strain>
    </source>
</reference>
<dbReference type="Pfam" id="PF10055">
    <property type="entry name" value="DUF2292"/>
    <property type="match status" value="1"/>
</dbReference>
<dbReference type="EMBL" id="SUNE01000009">
    <property type="protein sequence ID" value="MDG5900973.1"/>
    <property type="molecule type" value="Genomic_DNA"/>
</dbReference>
<organism evidence="1">
    <name type="scientific">Shewanella xiamenensis</name>
    <dbReference type="NCBI Taxonomy" id="332186"/>
    <lineage>
        <taxon>Bacteria</taxon>
        <taxon>Pseudomonadati</taxon>
        <taxon>Pseudomonadota</taxon>
        <taxon>Gammaproteobacteria</taxon>
        <taxon>Alteromonadales</taxon>
        <taxon>Shewanellaceae</taxon>
        <taxon>Shewanella</taxon>
    </lineage>
</organism>
<dbReference type="Proteomes" id="UP001152518">
    <property type="component" value="Unassembled WGS sequence"/>
</dbReference>
<dbReference type="InterPro" id="IPR018743">
    <property type="entry name" value="DUF2292"/>
</dbReference>
<comment type="caution">
    <text evidence="1">The sequence shown here is derived from an EMBL/GenBank/DDBJ whole genome shotgun (WGS) entry which is preliminary data.</text>
</comment>
<dbReference type="RefSeq" id="WP_052183974.1">
    <property type="nucleotide sequence ID" value="NZ_AP025014.1"/>
</dbReference>
<sequence>MATKEELEQTLVPTLLNNLEKLLGRIEFGTVELTFHHGKLVQLEKKEKFRLDQLSQSK</sequence>
<accession>A0AAW6QZZ2</accession>
<reference evidence="1" key="2">
    <citation type="submission" date="2019-04" db="EMBL/GenBank/DDBJ databases">
        <authorList>
            <person name="Zou H."/>
        </authorList>
    </citation>
    <scope>NUCLEOTIDE SEQUENCE</scope>
    <source>
        <strain evidence="1">2015oxa</strain>
    </source>
</reference>
<name>A0AAW6QZZ2_9GAMM</name>
<dbReference type="Proteomes" id="UP001159075">
    <property type="component" value="Unassembled WGS sequence"/>
</dbReference>
<reference evidence="1" key="1">
    <citation type="journal article" date="2019" name="Int J Environ Res Public Health">
        <title>Characterization of Chromosome-Mediated BlaOXA-894 in Shewanella xiamenensis Isolated from Pig Wastewater.</title>
        <authorList>
            <person name="Zou H."/>
            <person name="Zhou Z."/>
            <person name="Xia H."/>
            <person name="Zhao Q."/>
            <person name="Li X."/>
        </authorList>
    </citation>
    <scope>NUCLEOTIDE SEQUENCE</scope>
    <source>
        <strain evidence="1">2015oxa</strain>
    </source>
</reference>
<evidence type="ECO:0000313" key="1">
    <source>
        <dbReference type="EMBL" id="MDG5900973.1"/>
    </source>
</evidence>
<evidence type="ECO:0000313" key="2">
    <source>
        <dbReference type="EMBL" id="MDI5833981.1"/>
    </source>
</evidence>
<gene>
    <name evidence="1" type="ORF">E2650_13955</name>
    <name evidence="2" type="ORF">ODY93_20555</name>
</gene>
<dbReference type="AlphaFoldDB" id="A0AAW6QZZ2"/>
<dbReference type="EMBL" id="JAOTLW010000031">
    <property type="protein sequence ID" value="MDI5833981.1"/>
    <property type="molecule type" value="Genomic_DNA"/>
</dbReference>
<proteinExistence type="predicted"/>